<comment type="caution">
    <text evidence="2">The sequence shown here is derived from an EMBL/GenBank/DDBJ whole genome shotgun (WGS) entry which is preliminary data.</text>
</comment>
<dbReference type="EMBL" id="QSOV01000031">
    <property type="protein sequence ID" value="RGJ20285.1"/>
    <property type="molecule type" value="Genomic_DNA"/>
</dbReference>
<organism evidence="2 5">
    <name type="scientific">Coprococcus comes</name>
    <dbReference type="NCBI Taxonomy" id="410072"/>
    <lineage>
        <taxon>Bacteria</taxon>
        <taxon>Bacillati</taxon>
        <taxon>Bacillota</taxon>
        <taxon>Clostridia</taxon>
        <taxon>Lachnospirales</taxon>
        <taxon>Lachnospiraceae</taxon>
        <taxon>Coprococcus</taxon>
    </lineage>
</organism>
<evidence type="ECO:0000313" key="4">
    <source>
        <dbReference type="EMBL" id="RGU41467.1"/>
    </source>
</evidence>
<accession>A0A3E4GL63</accession>
<dbReference type="Proteomes" id="UP000260655">
    <property type="component" value="Unassembled WGS sequence"/>
</dbReference>
<gene>
    <name evidence="4" type="ORF">DWW65_16755</name>
    <name evidence="3" type="ORF">DWX03_15495</name>
    <name evidence="2" type="ORF">DXD67_15830</name>
</gene>
<dbReference type="Proteomes" id="UP000283360">
    <property type="component" value="Unassembled WGS sequence"/>
</dbReference>
<evidence type="ECO:0000313" key="2">
    <source>
        <dbReference type="EMBL" id="RGJ20285.1"/>
    </source>
</evidence>
<dbReference type="EMBL" id="QRXY01000051">
    <property type="protein sequence ID" value="RGU41467.1"/>
    <property type="molecule type" value="Genomic_DNA"/>
</dbReference>
<keyword evidence="6" id="KW-1185">Reference proteome</keyword>
<protein>
    <submittedName>
        <fullName evidence="2">Uncharacterized protein</fullName>
    </submittedName>
</protein>
<evidence type="ECO:0000313" key="7">
    <source>
        <dbReference type="Proteomes" id="UP000285693"/>
    </source>
</evidence>
<proteinExistence type="predicted"/>
<dbReference type="AlphaFoldDB" id="A0A3E4GL63"/>
<evidence type="ECO:0000256" key="1">
    <source>
        <dbReference type="SAM" id="MobiDB-lite"/>
    </source>
</evidence>
<name>A0A3E4GL63_9FIRM</name>
<evidence type="ECO:0000313" key="3">
    <source>
        <dbReference type="EMBL" id="RGT86151.1"/>
    </source>
</evidence>
<evidence type="ECO:0000313" key="6">
    <source>
        <dbReference type="Proteomes" id="UP000283360"/>
    </source>
</evidence>
<feature type="region of interest" description="Disordered" evidence="1">
    <location>
        <begin position="1"/>
        <end position="23"/>
    </location>
</feature>
<reference evidence="5 6" key="1">
    <citation type="submission" date="2018-08" db="EMBL/GenBank/DDBJ databases">
        <title>A genome reference for cultivated species of the human gut microbiota.</title>
        <authorList>
            <person name="Zou Y."/>
            <person name="Xue W."/>
            <person name="Luo G."/>
        </authorList>
    </citation>
    <scope>NUCLEOTIDE SEQUENCE [LARGE SCALE GENOMIC DNA]</scope>
    <source>
        <strain evidence="4 7">AF16-31</strain>
        <strain evidence="3 6">AF18-12LB</strain>
        <strain evidence="2 5">TM07-19</strain>
    </source>
</reference>
<dbReference type="EMBL" id="QRXJ01000044">
    <property type="protein sequence ID" value="RGT86151.1"/>
    <property type="molecule type" value="Genomic_DNA"/>
</dbReference>
<dbReference type="Proteomes" id="UP000285693">
    <property type="component" value="Unassembled WGS sequence"/>
</dbReference>
<sequence>MGENHGMCEETGKQHKRTPRYIGNGMYEKCGSELERPYPSPKGKKKAYKLGEIVFLTGGSRRGT</sequence>
<feature type="compositionally biased region" description="Basic and acidic residues" evidence="1">
    <location>
        <begin position="1"/>
        <end position="13"/>
    </location>
</feature>
<evidence type="ECO:0000313" key="5">
    <source>
        <dbReference type="Proteomes" id="UP000260655"/>
    </source>
</evidence>